<keyword evidence="2" id="KW-1185">Reference proteome</keyword>
<accession>A0A068V5E3</accession>
<sequence>MSLFFRFYLSKSKIRITLKTCESVVHLWRISSFFFPSPSPCLPPSPSLPCKYIIYFLPFCLYIFLSWCQEISFSISSGEEK</sequence>
<protein>
    <submittedName>
        <fullName evidence="1">Uncharacterized protein</fullName>
    </submittedName>
</protein>
<dbReference type="AlphaFoldDB" id="A0A068V5E3"/>
<gene>
    <name evidence="1" type="ORF">GSCOC_T00015722001</name>
</gene>
<name>A0A068V5E3_COFCA</name>
<reference evidence="2" key="1">
    <citation type="journal article" date="2014" name="Science">
        <title>The coffee genome provides insight into the convergent evolution of caffeine biosynthesis.</title>
        <authorList>
            <person name="Denoeud F."/>
            <person name="Carretero-Paulet L."/>
            <person name="Dereeper A."/>
            <person name="Droc G."/>
            <person name="Guyot R."/>
            <person name="Pietrella M."/>
            <person name="Zheng C."/>
            <person name="Alberti A."/>
            <person name="Anthony F."/>
            <person name="Aprea G."/>
            <person name="Aury J.M."/>
            <person name="Bento P."/>
            <person name="Bernard M."/>
            <person name="Bocs S."/>
            <person name="Campa C."/>
            <person name="Cenci A."/>
            <person name="Combes M.C."/>
            <person name="Crouzillat D."/>
            <person name="Da Silva C."/>
            <person name="Daddiego L."/>
            <person name="De Bellis F."/>
            <person name="Dussert S."/>
            <person name="Garsmeur O."/>
            <person name="Gayraud T."/>
            <person name="Guignon V."/>
            <person name="Jahn K."/>
            <person name="Jamilloux V."/>
            <person name="Joet T."/>
            <person name="Labadie K."/>
            <person name="Lan T."/>
            <person name="Leclercq J."/>
            <person name="Lepelley M."/>
            <person name="Leroy T."/>
            <person name="Li L.T."/>
            <person name="Librado P."/>
            <person name="Lopez L."/>
            <person name="Munoz A."/>
            <person name="Noel B."/>
            <person name="Pallavicini A."/>
            <person name="Perrotta G."/>
            <person name="Poncet V."/>
            <person name="Pot D."/>
            <person name="Priyono X."/>
            <person name="Rigoreau M."/>
            <person name="Rouard M."/>
            <person name="Rozas J."/>
            <person name="Tranchant-Dubreuil C."/>
            <person name="VanBuren R."/>
            <person name="Zhang Q."/>
            <person name="Andrade A.C."/>
            <person name="Argout X."/>
            <person name="Bertrand B."/>
            <person name="de Kochko A."/>
            <person name="Graziosi G."/>
            <person name="Henry R.J."/>
            <person name="Jayarama X."/>
            <person name="Ming R."/>
            <person name="Nagai C."/>
            <person name="Rounsley S."/>
            <person name="Sankoff D."/>
            <person name="Giuliano G."/>
            <person name="Albert V.A."/>
            <person name="Wincker P."/>
            <person name="Lashermes P."/>
        </authorList>
    </citation>
    <scope>NUCLEOTIDE SEQUENCE [LARGE SCALE GENOMIC DNA]</scope>
    <source>
        <strain evidence="2">cv. DH200-94</strain>
    </source>
</reference>
<organism evidence="1 2">
    <name type="scientific">Coffea canephora</name>
    <name type="common">Robusta coffee</name>
    <dbReference type="NCBI Taxonomy" id="49390"/>
    <lineage>
        <taxon>Eukaryota</taxon>
        <taxon>Viridiplantae</taxon>
        <taxon>Streptophyta</taxon>
        <taxon>Embryophyta</taxon>
        <taxon>Tracheophyta</taxon>
        <taxon>Spermatophyta</taxon>
        <taxon>Magnoliopsida</taxon>
        <taxon>eudicotyledons</taxon>
        <taxon>Gunneridae</taxon>
        <taxon>Pentapetalae</taxon>
        <taxon>asterids</taxon>
        <taxon>lamiids</taxon>
        <taxon>Gentianales</taxon>
        <taxon>Rubiaceae</taxon>
        <taxon>Ixoroideae</taxon>
        <taxon>Gardenieae complex</taxon>
        <taxon>Bertiereae - Coffeeae clade</taxon>
        <taxon>Coffeeae</taxon>
        <taxon>Coffea</taxon>
    </lineage>
</organism>
<dbReference type="Gramene" id="CDP15714">
    <property type="protein sequence ID" value="CDP15714"/>
    <property type="gene ID" value="GSCOC_T00015722001"/>
</dbReference>
<dbReference type="Proteomes" id="UP000295252">
    <property type="component" value="Chromosome IX"/>
</dbReference>
<dbReference type="InParanoid" id="A0A068V5E3"/>
<dbReference type="EMBL" id="HG739188">
    <property type="protein sequence ID" value="CDP15714.1"/>
    <property type="molecule type" value="Genomic_DNA"/>
</dbReference>
<evidence type="ECO:0000313" key="2">
    <source>
        <dbReference type="Proteomes" id="UP000295252"/>
    </source>
</evidence>
<evidence type="ECO:0000313" key="1">
    <source>
        <dbReference type="EMBL" id="CDP15714.1"/>
    </source>
</evidence>
<proteinExistence type="predicted"/>